<dbReference type="PROSITE" id="PS50109">
    <property type="entry name" value="HIS_KIN"/>
    <property type="match status" value="1"/>
</dbReference>
<dbReference type="PROSITE" id="PS50839">
    <property type="entry name" value="CHASE"/>
    <property type="match status" value="1"/>
</dbReference>
<dbReference type="InterPro" id="IPR005467">
    <property type="entry name" value="His_kinase_dom"/>
</dbReference>
<keyword evidence="6 9" id="KW-1133">Transmembrane helix</keyword>
<dbReference type="Pfam" id="PF02518">
    <property type="entry name" value="HATPase_c"/>
    <property type="match status" value="1"/>
</dbReference>
<proteinExistence type="predicted"/>
<dbReference type="PANTHER" id="PTHR45339">
    <property type="entry name" value="HYBRID SIGNAL TRANSDUCTION HISTIDINE KINASE J"/>
    <property type="match status" value="1"/>
</dbReference>
<evidence type="ECO:0000256" key="7">
    <source>
        <dbReference type="ARBA" id="ARBA00023136"/>
    </source>
</evidence>
<evidence type="ECO:0000256" key="8">
    <source>
        <dbReference type="PROSITE-ProRule" id="PRU00169"/>
    </source>
</evidence>
<feature type="domain" description="Response regulatory" evidence="11">
    <location>
        <begin position="431"/>
        <end position="547"/>
    </location>
</feature>
<keyword evidence="5 9" id="KW-0812">Transmembrane</keyword>
<dbReference type="InterPro" id="IPR003594">
    <property type="entry name" value="HATPase_dom"/>
</dbReference>
<dbReference type="Proteomes" id="UP001528411">
    <property type="component" value="Unassembled WGS sequence"/>
</dbReference>
<evidence type="ECO:0000259" key="12">
    <source>
        <dbReference type="PROSITE" id="PS50839"/>
    </source>
</evidence>
<dbReference type="SUPFAM" id="SSF47384">
    <property type="entry name" value="Homodimeric domain of signal transducing histidine kinase"/>
    <property type="match status" value="1"/>
</dbReference>
<evidence type="ECO:0000256" key="5">
    <source>
        <dbReference type="ARBA" id="ARBA00022692"/>
    </source>
</evidence>
<reference evidence="13 14" key="1">
    <citation type="submission" date="2023-01" db="EMBL/GenBank/DDBJ databases">
        <title>Psychrosphaera sp. nov., isolated from marine algae.</title>
        <authorList>
            <person name="Bayburt H."/>
            <person name="Choi B.J."/>
            <person name="Kim J.M."/>
            <person name="Choi D.G."/>
            <person name="Jeon C.O."/>
        </authorList>
    </citation>
    <scope>NUCLEOTIDE SEQUENCE [LARGE SCALE GENOMIC DNA]</scope>
    <source>
        <strain evidence="13 14">G1-22</strain>
    </source>
</reference>
<evidence type="ECO:0000256" key="9">
    <source>
        <dbReference type="SAM" id="Phobius"/>
    </source>
</evidence>
<evidence type="ECO:0000256" key="4">
    <source>
        <dbReference type="ARBA" id="ARBA00022553"/>
    </source>
</evidence>
<dbReference type="InterPro" id="IPR003661">
    <property type="entry name" value="HisK_dim/P_dom"/>
</dbReference>
<dbReference type="SMART" id="SM00387">
    <property type="entry name" value="HATPase_c"/>
    <property type="match status" value="1"/>
</dbReference>
<gene>
    <name evidence="13" type="ORF">PN838_20525</name>
</gene>
<comment type="subcellular location">
    <subcellularLocation>
        <location evidence="2">Membrane</location>
    </subcellularLocation>
</comment>
<dbReference type="Gene3D" id="1.10.287.130">
    <property type="match status" value="1"/>
</dbReference>
<dbReference type="EC" id="2.7.13.3" evidence="3"/>
<evidence type="ECO:0000259" key="11">
    <source>
        <dbReference type="PROSITE" id="PS50110"/>
    </source>
</evidence>
<comment type="catalytic activity">
    <reaction evidence="1">
        <text>ATP + protein L-histidine = ADP + protein N-phospho-L-histidine.</text>
        <dbReference type="EC" id="2.7.13.3"/>
    </reaction>
</comment>
<feature type="transmembrane region" description="Helical" evidence="9">
    <location>
        <begin position="124"/>
        <end position="147"/>
    </location>
</feature>
<dbReference type="Pfam" id="PF00512">
    <property type="entry name" value="HisKA"/>
    <property type="match status" value="1"/>
</dbReference>
<dbReference type="PRINTS" id="PR00344">
    <property type="entry name" value="BCTRLSENSOR"/>
</dbReference>
<dbReference type="EMBL" id="JAQOMS010000002">
    <property type="protein sequence ID" value="MDC2890688.1"/>
    <property type="molecule type" value="Genomic_DNA"/>
</dbReference>
<comment type="caution">
    <text evidence="13">The sequence shown here is derived from an EMBL/GenBank/DDBJ whole genome shotgun (WGS) entry which is preliminary data.</text>
</comment>
<dbReference type="InterPro" id="IPR036097">
    <property type="entry name" value="HisK_dim/P_sf"/>
</dbReference>
<feature type="domain" description="Histidine kinase" evidence="10">
    <location>
        <begin position="185"/>
        <end position="406"/>
    </location>
</feature>
<dbReference type="GO" id="GO:0005524">
    <property type="term" value="F:ATP binding"/>
    <property type="evidence" value="ECO:0007669"/>
    <property type="project" value="UniProtKB-KW"/>
</dbReference>
<keyword evidence="7 9" id="KW-0472">Membrane</keyword>
<keyword evidence="13" id="KW-0547">Nucleotide-binding</keyword>
<evidence type="ECO:0000259" key="10">
    <source>
        <dbReference type="PROSITE" id="PS50109"/>
    </source>
</evidence>
<name>A0ABT5FHM2_9GAMM</name>
<feature type="modified residue" description="4-aspartylphosphate" evidence="8">
    <location>
        <position position="480"/>
    </location>
</feature>
<evidence type="ECO:0000256" key="2">
    <source>
        <dbReference type="ARBA" id="ARBA00004370"/>
    </source>
</evidence>
<accession>A0ABT5FHM2</accession>
<feature type="domain" description="CHASE" evidence="12">
    <location>
        <begin position="1"/>
        <end position="63"/>
    </location>
</feature>
<evidence type="ECO:0000313" key="14">
    <source>
        <dbReference type="Proteomes" id="UP001528411"/>
    </source>
</evidence>
<dbReference type="Pfam" id="PF03924">
    <property type="entry name" value="CHASE"/>
    <property type="match status" value="1"/>
</dbReference>
<evidence type="ECO:0000256" key="3">
    <source>
        <dbReference type="ARBA" id="ARBA00012438"/>
    </source>
</evidence>
<dbReference type="PROSITE" id="PS50110">
    <property type="entry name" value="RESPONSE_REGULATORY"/>
    <property type="match status" value="1"/>
</dbReference>
<evidence type="ECO:0000256" key="1">
    <source>
        <dbReference type="ARBA" id="ARBA00000085"/>
    </source>
</evidence>
<dbReference type="SMART" id="SM00388">
    <property type="entry name" value="HisKA"/>
    <property type="match status" value="1"/>
</dbReference>
<evidence type="ECO:0000313" key="13">
    <source>
        <dbReference type="EMBL" id="MDC2890688.1"/>
    </source>
</evidence>
<dbReference type="PANTHER" id="PTHR45339:SF5">
    <property type="entry name" value="HISTIDINE KINASE"/>
    <property type="match status" value="1"/>
</dbReference>
<dbReference type="Pfam" id="PF00072">
    <property type="entry name" value="Response_reg"/>
    <property type="match status" value="1"/>
</dbReference>
<dbReference type="CDD" id="cd17546">
    <property type="entry name" value="REC_hyHK_CKI1_RcsC-like"/>
    <property type="match status" value="1"/>
</dbReference>
<evidence type="ECO:0000256" key="6">
    <source>
        <dbReference type="ARBA" id="ARBA00022989"/>
    </source>
</evidence>
<dbReference type="InterPro" id="IPR001789">
    <property type="entry name" value="Sig_transdc_resp-reg_receiver"/>
</dbReference>
<keyword evidence="4 8" id="KW-0597">Phosphoprotein</keyword>
<dbReference type="Gene3D" id="3.30.450.350">
    <property type="entry name" value="CHASE domain"/>
    <property type="match status" value="1"/>
</dbReference>
<dbReference type="CDD" id="cd00082">
    <property type="entry name" value="HisKA"/>
    <property type="match status" value="1"/>
</dbReference>
<protein>
    <recommendedName>
        <fullName evidence="3">histidine kinase</fullName>
        <ecNumber evidence="3">2.7.13.3</ecNumber>
    </recommendedName>
</protein>
<dbReference type="SUPFAM" id="SSF52172">
    <property type="entry name" value="CheY-like"/>
    <property type="match status" value="1"/>
</dbReference>
<dbReference type="InterPro" id="IPR004358">
    <property type="entry name" value="Sig_transdc_His_kin-like_C"/>
</dbReference>
<dbReference type="Gene3D" id="3.40.50.2300">
    <property type="match status" value="1"/>
</dbReference>
<dbReference type="RefSeq" id="WP_272181808.1">
    <property type="nucleotide sequence ID" value="NZ_JAQOMS010000002.1"/>
</dbReference>
<sequence>MENDKFIVTATLPLVQQQDKFTGVIVYYPVYKSGALDPTRPHLEQLLGSVEAVFELDVLLQNLPAADQDEFAFEFTYGAGNTFQSKGFNSNGLFSHQVLVDVFDKQGTLRFTSLKEFESHLVDWASWLVVVGGTLFGVVSIIFLYSITSFSANLEMQVLKKTQDLTESNKKLELANRAKTMFLANMSHEYRTPLNAIIGFTEIAKRQTKDVEASKYLGKIEASSQTMLNIVNDVLDISKIQTNEFELENSSFQPTESLNHVADMLREIALGKGLDFIVDIDDLGDIWVKGDNYRFKQIAINLLSNAIKFTDNGFVKLSATVFSKTVDSYQLQVVVSDSGLGIEEDKQKIIFKPFQQAESTTTRRFGGTGLGLSIVNELTHLMYGDIQVSSKVGAGSEFRAMLMFSKSEPQILKATLDDKEEVNEESFVGLNVLIVEDNLVNQEVVKKQLESLGAVPLVSNNGQECLDYLQSNTPDIILMDLQMPVLDGFMTSKAIRNNPNWDGISIIILSASVTQEDRLIARELGIKSYLAKPFFLEQLKAVLRVNLPS</sequence>
<organism evidence="13 14">
    <name type="scientific">Psychrosphaera algicola</name>
    <dbReference type="NCBI Taxonomy" id="3023714"/>
    <lineage>
        <taxon>Bacteria</taxon>
        <taxon>Pseudomonadati</taxon>
        <taxon>Pseudomonadota</taxon>
        <taxon>Gammaproteobacteria</taxon>
        <taxon>Alteromonadales</taxon>
        <taxon>Pseudoalteromonadaceae</taxon>
        <taxon>Psychrosphaera</taxon>
    </lineage>
</organism>
<dbReference type="CDD" id="cd16922">
    <property type="entry name" value="HATPase_EvgS-ArcB-TorS-like"/>
    <property type="match status" value="1"/>
</dbReference>
<dbReference type="InterPro" id="IPR011006">
    <property type="entry name" value="CheY-like_superfamily"/>
</dbReference>
<dbReference type="InterPro" id="IPR036890">
    <property type="entry name" value="HATPase_C_sf"/>
</dbReference>
<dbReference type="Gene3D" id="3.30.565.10">
    <property type="entry name" value="Histidine kinase-like ATPase, C-terminal domain"/>
    <property type="match status" value="1"/>
</dbReference>
<keyword evidence="13" id="KW-0067">ATP-binding</keyword>
<dbReference type="InterPro" id="IPR042240">
    <property type="entry name" value="CHASE_sf"/>
</dbReference>
<keyword evidence="14" id="KW-1185">Reference proteome</keyword>
<dbReference type="InterPro" id="IPR006189">
    <property type="entry name" value="CHASE_dom"/>
</dbReference>
<dbReference type="SMART" id="SM00448">
    <property type="entry name" value="REC"/>
    <property type="match status" value="1"/>
</dbReference>
<dbReference type="SUPFAM" id="SSF55874">
    <property type="entry name" value="ATPase domain of HSP90 chaperone/DNA topoisomerase II/histidine kinase"/>
    <property type="match status" value="1"/>
</dbReference>